<dbReference type="Proteomes" id="UP000054537">
    <property type="component" value="Unassembled WGS sequence"/>
</dbReference>
<gene>
    <name evidence="2" type="ORF">MB27_07215</name>
</gene>
<organism evidence="2 3">
    <name type="scientific">Actinoplanes utahensis</name>
    <dbReference type="NCBI Taxonomy" id="1869"/>
    <lineage>
        <taxon>Bacteria</taxon>
        <taxon>Bacillati</taxon>
        <taxon>Actinomycetota</taxon>
        <taxon>Actinomycetes</taxon>
        <taxon>Micromonosporales</taxon>
        <taxon>Micromonosporaceae</taxon>
        <taxon>Actinoplanes</taxon>
    </lineage>
</organism>
<keyword evidence="3" id="KW-1185">Reference proteome</keyword>
<evidence type="ECO:0000313" key="2">
    <source>
        <dbReference type="EMBL" id="KHD77922.1"/>
    </source>
</evidence>
<feature type="compositionally biased region" description="Basic and acidic residues" evidence="1">
    <location>
        <begin position="28"/>
        <end position="44"/>
    </location>
</feature>
<dbReference type="OrthoDB" id="1333924at2"/>
<dbReference type="RefSeq" id="WP_043523396.1">
    <property type="nucleotide sequence ID" value="NZ_BAABKU010000013.1"/>
</dbReference>
<feature type="region of interest" description="Disordered" evidence="1">
    <location>
        <begin position="1"/>
        <end position="56"/>
    </location>
</feature>
<dbReference type="AlphaFoldDB" id="A0A0A6XCX7"/>
<name>A0A0A6XCX7_ACTUT</name>
<evidence type="ECO:0000313" key="3">
    <source>
        <dbReference type="Proteomes" id="UP000054537"/>
    </source>
</evidence>
<protein>
    <submittedName>
        <fullName evidence="2">Uncharacterized protein</fullName>
    </submittedName>
</protein>
<accession>A0A0A6XCX7</accession>
<evidence type="ECO:0000256" key="1">
    <source>
        <dbReference type="SAM" id="MobiDB-lite"/>
    </source>
</evidence>
<comment type="caution">
    <text evidence="2">The sequence shown here is derived from an EMBL/GenBank/DDBJ whole genome shotgun (WGS) entry which is preliminary data.</text>
</comment>
<proteinExistence type="predicted"/>
<sequence length="138" mass="14859">MRPEVGHPTVADVPLPGSGVAAEEETEGVDRGLPEVRPRAARPDDEGELEGDATVRQLGGDLVPDSLRIFGMVGNEVDQFGDWFVGYLRETFRGGGFRGGIAMDDDEVVGRELPDLAFTHRLAIGLQEIGDERGASDR</sequence>
<dbReference type="EMBL" id="JRTT01000007">
    <property type="protein sequence ID" value="KHD77922.1"/>
    <property type="molecule type" value="Genomic_DNA"/>
</dbReference>
<reference evidence="2 3" key="1">
    <citation type="submission" date="2014-10" db="EMBL/GenBank/DDBJ databases">
        <title>Draft genome sequence of Actinoplanes utahensis NRRL 12052.</title>
        <authorList>
            <person name="Velasco-Bucheli B."/>
            <person name="del Cerro C."/>
            <person name="Hormigo D."/>
            <person name="Garcia J.L."/>
            <person name="Acebal C."/>
            <person name="Arroyo M."/>
            <person name="de la Mata I."/>
        </authorList>
    </citation>
    <scope>NUCLEOTIDE SEQUENCE [LARGE SCALE GENOMIC DNA]</scope>
    <source>
        <strain evidence="2 3">NRRL 12052</strain>
    </source>
</reference>